<accession>A0A482WJX2</accession>
<dbReference type="InParanoid" id="A0A482WJX2"/>
<feature type="compositionally biased region" description="Low complexity" evidence="1">
    <location>
        <begin position="182"/>
        <end position="191"/>
    </location>
</feature>
<dbReference type="STRING" id="195883.A0A482WJX2"/>
<evidence type="ECO:0000313" key="3">
    <source>
        <dbReference type="Proteomes" id="UP000291343"/>
    </source>
</evidence>
<evidence type="ECO:0000313" key="2">
    <source>
        <dbReference type="EMBL" id="RZF33491.1"/>
    </source>
</evidence>
<dbReference type="Proteomes" id="UP000291343">
    <property type="component" value="Unassembled WGS sequence"/>
</dbReference>
<sequence>MEMCLCWRTSPRADILLYGLCRFRRYRAEDQDASRMQPELQSAFLRAGGRRSPLPNKEKIILELPVEEDDHDSGTESDDEHADIEDPETSKFTLGFSTGGLLGHLQIGSLRYPFVEGMESEGSASVVHQVCMGGGDVGGGTVSPYMLDSALASDNDLNYDDHHSSEEELENINSANLPQRDLSLARSRSASTLPEKRKWSQ</sequence>
<feature type="region of interest" description="Disordered" evidence="1">
    <location>
        <begin position="157"/>
        <end position="201"/>
    </location>
</feature>
<reference evidence="2 3" key="1">
    <citation type="journal article" date="2017" name="Gigascience">
        <title>Genome sequence of the small brown planthopper, Laodelphax striatellus.</title>
        <authorList>
            <person name="Zhu J."/>
            <person name="Jiang F."/>
            <person name="Wang X."/>
            <person name="Yang P."/>
            <person name="Bao Y."/>
            <person name="Zhao W."/>
            <person name="Wang W."/>
            <person name="Lu H."/>
            <person name="Wang Q."/>
            <person name="Cui N."/>
            <person name="Li J."/>
            <person name="Chen X."/>
            <person name="Luo L."/>
            <person name="Yu J."/>
            <person name="Kang L."/>
            <person name="Cui F."/>
        </authorList>
    </citation>
    <scope>NUCLEOTIDE SEQUENCE [LARGE SCALE GENOMIC DNA]</scope>
    <source>
        <strain evidence="2">Lst14</strain>
    </source>
</reference>
<dbReference type="OrthoDB" id="6435011at2759"/>
<organism evidence="2 3">
    <name type="scientific">Laodelphax striatellus</name>
    <name type="common">Small brown planthopper</name>
    <name type="synonym">Delphax striatella</name>
    <dbReference type="NCBI Taxonomy" id="195883"/>
    <lineage>
        <taxon>Eukaryota</taxon>
        <taxon>Metazoa</taxon>
        <taxon>Ecdysozoa</taxon>
        <taxon>Arthropoda</taxon>
        <taxon>Hexapoda</taxon>
        <taxon>Insecta</taxon>
        <taxon>Pterygota</taxon>
        <taxon>Neoptera</taxon>
        <taxon>Paraneoptera</taxon>
        <taxon>Hemiptera</taxon>
        <taxon>Auchenorrhyncha</taxon>
        <taxon>Fulgoroidea</taxon>
        <taxon>Delphacidae</taxon>
        <taxon>Criomorphinae</taxon>
        <taxon>Laodelphax</taxon>
    </lineage>
</organism>
<evidence type="ECO:0000256" key="1">
    <source>
        <dbReference type="SAM" id="MobiDB-lite"/>
    </source>
</evidence>
<name>A0A482WJX2_LAOST</name>
<dbReference type="AlphaFoldDB" id="A0A482WJX2"/>
<protein>
    <submittedName>
        <fullName evidence="2">Uncharacterized protein</fullName>
    </submittedName>
</protein>
<gene>
    <name evidence="2" type="ORF">LSTR_LSTR010147</name>
</gene>
<comment type="caution">
    <text evidence="2">The sequence shown here is derived from an EMBL/GenBank/DDBJ whole genome shotgun (WGS) entry which is preliminary data.</text>
</comment>
<dbReference type="EMBL" id="QKKF02033837">
    <property type="protein sequence ID" value="RZF33491.1"/>
    <property type="molecule type" value="Genomic_DNA"/>
</dbReference>
<feature type="region of interest" description="Disordered" evidence="1">
    <location>
        <begin position="65"/>
        <end position="87"/>
    </location>
</feature>
<proteinExistence type="predicted"/>
<feature type="non-terminal residue" evidence="2">
    <location>
        <position position="201"/>
    </location>
</feature>
<keyword evidence="3" id="KW-1185">Reference proteome</keyword>